<evidence type="ECO:0000313" key="2">
    <source>
        <dbReference type="EMBL" id="KAI1692431.1"/>
    </source>
</evidence>
<sequence>MKKIALALCRPDRRRNPAFAQDEAAPFNGAHVSAVVGYDKLDLNTSGVDNPDGVTYGVNLGYDLQRGNVLFGIEGEVTEPLGRTQGRQHRRRFGEPRPLRRWPSRLCARQHRGLRQGRLHQRPHREHRWQREWRRHPSRRRRRAQVRARTSSARSSIAIRTTKPMSRATRPSPASACASKVLVPRSDSTTRHETEEAGFLAEAGLF</sequence>
<reference evidence="2" key="1">
    <citation type="submission" date="2022-01" db="EMBL/GenBank/DDBJ databases">
        <title>Genome Sequence Resource for Two Populations of Ditylenchus destructor, the Migratory Endoparasitic Phytonematode.</title>
        <authorList>
            <person name="Zhang H."/>
            <person name="Lin R."/>
            <person name="Xie B."/>
        </authorList>
    </citation>
    <scope>NUCLEOTIDE SEQUENCE</scope>
    <source>
        <strain evidence="2">BazhouSP</strain>
    </source>
</reference>
<evidence type="ECO:0000256" key="1">
    <source>
        <dbReference type="SAM" id="MobiDB-lite"/>
    </source>
</evidence>
<dbReference type="AlphaFoldDB" id="A0AAD4MFU7"/>
<dbReference type="Proteomes" id="UP001201812">
    <property type="component" value="Unassembled WGS sequence"/>
</dbReference>
<keyword evidence="3" id="KW-1185">Reference proteome</keyword>
<gene>
    <name evidence="2" type="ORF">DdX_21254</name>
</gene>
<feature type="compositionally biased region" description="Basic residues" evidence="1">
    <location>
        <begin position="133"/>
        <end position="146"/>
    </location>
</feature>
<proteinExistence type="predicted"/>
<dbReference type="EMBL" id="JAKKPZ010000767">
    <property type="protein sequence ID" value="KAI1692431.1"/>
    <property type="molecule type" value="Genomic_DNA"/>
</dbReference>
<protein>
    <submittedName>
        <fullName evidence="2">Uncharacterized protein</fullName>
    </submittedName>
</protein>
<evidence type="ECO:0000313" key="3">
    <source>
        <dbReference type="Proteomes" id="UP001201812"/>
    </source>
</evidence>
<feature type="region of interest" description="Disordered" evidence="1">
    <location>
        <begin position="133"/>
        <end position="155"/>
    </location>
</feature>
<accession>A0AAD4MFU7</accession>
<comment type="caution">
    <text evidence="2">The sequence shown here is derived from an EMBL/GenBank/DDBJ whole genome shotgun (WGS) entry which is preliminary data.</text>
</comment>
<organism evidence="2 3">
    <name type="scientific">Ditylenchus destructor</name>
    <dbReference type="NCBI Taxonomy" id="166010"/>
    <lineage>
        <taxon>Eukaryota</taxon>
        <taxon>Metazoa</taxon>
        <taxon>Ecdysozoa</taxon>
        <taxon>Nematoda</taxon>
        <taxon>Chromadorea</taxon>
        <taxon>Rhabditida</taxon>
        <taxon>Tylenchina</taxon>
        <taxon>Tylenchomorpha</taxon>
        <taxon>Sphaerularioidea</taxon>
        <taxon>Anguinidae</taxon>
        <taxon>Anguininae</taxon>
        <taxon>Ditylenchus</taxon>
    </lineage>
</organism>
<name>A0AAD4MFU7_9BILA</name>